<feature type="compositionally biased region" description="Basic residues" evidence="1">
    <location>
        <begin position="78"/>
        <end position="92"/>
    </location>
</feature>
<dbReference type="EMBL" id="JARKIF010000003">
    <property type="protein sequence ID" value="KAJ7644732.1"/>
    <property type="molecule type" value="Genomic_DNA"/>
</dbReference>
<dbReference type="Proteomes" id="UP001221142">
    <property type="component" value="Unassembled WGS sequence"/>
</dbReference>
<comment type="caution">
    <text evidence="2">The sequence shown here is derived from an EMBL/GenBank/DDBJ whole genome shotgun (WGS) entry which is preliminary data.</text>
</comment>
<sequence>MRIHSLFFFLAKARRRCVRREALHERRWGLWCLGGKGGAGATRCGHWQEQQRPKEGVFISSVWASLFPRVAIGGIQRAPRRRKITRGPRRTSRQQAAAEKGGRTTDVCRSLHHHLPSGDDPRSSKPRLALP</sequence>
<evidence type="ECO:0000313" key="2">
    <source>
        <dbReference type="EMBL" id="KAJ7644732.1"/>
    </source>
</evidence>
<feature type="region of interest" description="Disordered" evidence="1">
    <location>
        <begin position="78"/>
        <end position="131"/>
    </location>
</feature>
<reference evidence="2" key="1">
    <citation type="submission" date="2023-03" db="EMBL/GenBank/DDBJ databases">
        <title>Massive genome expansion in bonnet fungi (Mycena s.s.) driven by repeated elements and novel gene families across ecological guilds.</title>
        <authorList>
            <consortium name="Lawrence Berkeley National Laboratory"/>
            <person name="Harder C.B."/>
            <person name="Miyauchi S."/>
            <person name="Viragh M."/>
            <person name="Kuo A."/>
            <person name="Thoen E."/>
            <person name="Andreopoulos B."/>
            <person name="Lu D."/>
            <person name="Skrede I."/>
            <person name="Drula E."/>
            <person name="Henrissat B."/>
            <person name="Morin E."/>
            <person name="Kohler A."/>
            <person name="Barry K."/>
            <person name="LaButti K."/>
            <person name="Morin E."/>
            <person name="Salamov A."/>
            <person name="Lipzen A."/>
            <person name="Mereny Z."/>
            <person name="Hegedus B."/>
            <person name="Baldrian P."/>
            <person name="Stursova M."/>
            <person name="Weitz H."/>
            <person name="Taylor A."/>
            <person name="Grigoriev I.V."/>
            <person name="Nagy L.G."/>
            <person name="Martin F."/>
            <person name="Kauserud H."/>
        </authorList>
    </citation>
    <scope>NUCLEOTIDE SEQUENCE</scope>
    <source>
        <strain evidence="2">9284</strain>
    </source>
</reference>
<evidence type="ECO:0000313" key="3">
    <source>
        <dbReference type="Proteomes" id="UP001221142"/>
    </source>
</evidence>
<dbReference type="AlphaFoldDB" id="A0AAD7FVC2"/>
<gene>
    <name evidence="2" type="ORF">FB45DRAFT_999669</name>
</gene>
<proteinExistence type="predicted"/>
<evidence type="ECO:0000256" key="1">
    <source>
        <dbReference type="SAM" id="MobiDB-lite"/>
    </source>
</evidence>
<protein>
    <submittedName>
        <fullName evidence="2">Uncharacterized protein</fullName>
    </submittedName>
</protein>
<keyword evidence="3" id="KW-1185">Reference proteome</keyword>
<name>A0AAD7FVC2_9AGAR</name>
<accession>A0AAD7FVC2</accession>
<organism evidence="2 3">
    <name type="scientific">Roridomyces roridus</name>
    <dbReference type="NCBI Taxonomy" id="1738132"/>
    <lineage>
        <taxon>Eukaryota</taxon>
        <taxon>Fungi</taxon>
        <taxon>Dikarya</taxon>
        <taxon>Basidiomycota</taxon>
        <taxon>Agaricomycotina</taxon>
        <taxon>Agaricomycetes</taxon>
        <taxon>Agaricomycetidae</taxon>
        <taxon>Agaricales</taxon>
        <taxon>Marasmiineae</taxon>
        <taxon>Mycenaceae</taxon>
        <taxon>Roridomyces</taxon>
    </lineage>
</organism>